<evidence type="ECO:0000313" key="7">
    <source>
        <dbReference type="Proteomes" id="UP000663829"/>
    </source>
</evidence>
<dbReference type="InterPro" id="IPR050227">
    <property type="entry name" value="Rab"/>
</dbReference>
<keyword evidence="7" id="KW-1185">Reference proteome</keyword>
<reference evidence="3" key="1">
    <citation type="submission" date="2021-02" db="EMBL/GenBank/DDBJ databases">
        <authorList>
            <person name="Nowell W R."/>
        </authorList>
    </citation>
    <scope>NUCLEOTIDE SEQUENCE</scope>
</reference>
<evidence type="ECO:0000313" key="3">
    <source>
        <dbReference type="EMBL" id="CAF0812543.1"/>
    </source>
</evidence>
<dbReference type="Proteomes" id="UP000677228">
    <property type="component" value="Unassembled WGS sequence"/>
</dbReference>
<name>A0A813TKT5_9BILA</name>
<evidence type="ECO:0000313" key="4">
    <source>
        <dbReference type="EMBL" id="CAF0942846.1"/>
    </source>
</evidence>
<dbReference type="Proteomes" id="UP000663829">
    <property type="component" value="Unassembled WGS sequence"/>
</dbReference>
<dbReference type="Proteomes" id="UP000682733">
    <property type="component" value="Unassembled WGS sequence"/>
</dbReference>
<dbReference type="AlphaFoldDB" id="A0A813TKT5"/>
<evidence type="ECO:0000313" key="6">
    <source>
        <dbReference type="EMBL" id="CAF3717743.1"/>
    </source>
</evidence>
<gene>
    <name evidence="3" type="ORF">GPM918_LOCUS4109</name>
    <name evidence="4" type="ORF">OVA965_LOCUS11729</name>
    <name evidence="5" type="ORF">SRO942_LOCUS4109</name>
    <name evidence="6" type="ORF">TMI583_LOCUS11735</name>
</gene>
<dbReference type="EMBL" id="CAJOBA010004599">
    <property type="protein sequence ID" value="CAF3717743.1"/>
    <property type="molecule type" value="Genomic_DNA"/>
</dbReference>
<keyword evidence="1" id="KW-0547">Nucleotide-binding</keyword>
<dbReference type="InterPro" id="IPR001806">
    <property type="entry name" value="Small_GTPase"/>
</dbReference>
<dbReference type="OrthoDB" id="25896at2759"/>
<sequence>MSTDVRRASVDNDYDYLLKFIVLGDLSVGKTTYLYHFVHNIYSNFKSTVGIDFYEKRVTFNSNVNTGIGHRLKLVLWDSAGQERFRSLTTSLFRDVMGFILMFDVSNESTFLSVRNWITFIQTHCYHSEPQIILIGNKTDMNDRRFVDTIRAKELANELNVTYIETSSITGYNVKESIQLLIEQTMAQMELASQKYYTTLALGIRDLPIKTKTLMIKLSENQKQCDC</sequence>
<dbReference type="PROSITE" id="PS51421">
    <property type="entry name" value="RAS"/>
    <property type="match status" value="1"/>
</dbReference>
<evidence type="ECO:0000313" key="5">
    <source>
        <dbReference type="EMBL" id="CAF3598288.1"/>
    </source>
</evidence>
<dbReference type="PROSITE" id="PS51420">
    <property type="entry name" value="RHO"/>
    <property type="match status" value="1"/>
</dbReference>
<dbReference type="SMART" id="SM00175">
    <property type="entry name" value="RAB"/>
    <property type="match status" value="1"/>
</dbReference>
<keyword evidence="2" id="KW-0342">GTP-binding</keyword>
<evidence type="ECO:0000256" key="2">
    <source>
        <dbReference type="ARBA" id="ARBA00023134"/>
    </source>
</evidence>
<dbReference type="Pfam" id="PF00071">
    <property type="entry name" value="Ras"/>
    <property type="match status" value="1"/>
</dbReference>
<dbReference type="FunFam" id="3.40.50.300:FF:001447">
    <property type="entry name" value="Ras-related protein Rab-1B"/>
    <property type="match status" value="1"/>
</dbReference>
<dbReference type="GO" id="GO:0005525">
    <property type="term" value="F:GTP binding"/>
    <property type="evidence" value="ECO:0007669"/>
    <property type="project" value="UniProtKB-KW"/>
</dbReference>
<comment type="caution">
    <text evidence="3">The sequence shown here is derived from an EMBL/GenBank/DDBJ whole genome shotgun (WGS) entry which is preliminary data.</text>
</comment>
<dbReference type="NCBIfam" id="TIGR00231">
    <property type="entry name" value="small_GTP"/>
    <property type="match status" value="1"/>
</dbReference>
<dbReference type="InterPro" id="IPR005225">
    <property type="entry name" value="Small_GTP-bd"/>
</dbReference>
<dbReference type="InterPro" id="IPR027417">
    <property type="entry name" value="P-loop_NTPase"/>
</dbReference>
<dbReference type="SMART" id="SM00176">
    <property type="entry name" value="RAN"/>
    <property type="match status" value="1"/>
</dbReference>
<dbReference type="EMBL" id="CAJOBC010000537">
    <property type="protein sequence ID" value="CAF3598288.1"/>
    <property type="molecule type" value="Genomic_DNA"/>
</dbReference>
<dbReference type="Proteomes" id="UP000681722">
    <property type="component" value="Unassembled WGS sequence"/>
</dbReference>
<dbReference type="PANTHER" id="PTHR47977">
    <property type="entry name" value="RAS-RELATED PROTEIN RAB"/>
    <property type="match status" value="1"/>
</dbReference>
<dbReference type="SUPFAM" id="SSF52540">
    <property type="entry name" value="P-loop containing nucleoside triphosphate hydrolases"/>
    <property type="match status" value="1"/>
</dbReference>
<dbReference type="EMBL" id="CAJNOK010004593">
    <property type="protein sequence ID" value="CAF0942846.1"/>
    <property type="molecule type" value="Genomic_DNA"/>
</dbReference>
<protein>
    <submittedName>
        <fullName evidence="3">Uncharacterized protein</fullName>
    </submittedName>
</protein>
<dbReference type="SMART" id="SM00173">
    <property type="entry name" value="RAS"/>
    <property type="match status" value="1"/>
</dbReference>
<dbReference type="Gene3D" id="3.40.50.300">
    <property type="entry name" value="P-loop containing nucleotide triphosphate hydrolases"/>
    <property type="match status" value="1"/>
</dbReference>
<dbReference type="PROSITE" id="PS51419">
    <property type="entry name" value="RAB"/>
    <property type="match status" value="1"/>
</dbReference>
<dbReference type="EMBL" id="CAJNOQ010000537">
    <property type="protein sequence ID" value="CAF0812543.1"/>
    <property type="molecule type" value="Genomic_DNA"/>
</dbReference>
<dbReference type="SMART" id="SM00174">
    <property type="entry name" value="RHO"/>
    <property type="match status" value="1"/>
</dbReference>
<organism evidence="3 7">
    <name type="scientific">Didymodactylos carnosus</name>
    <dbReference type="NCBI Taxonomy" id="1234261"/>
    <lineage>
        <taxon>Eukaryota</taxon>
        <taxon>Metazoa</taxon>
        <taxon>Spiralia</taxon>
        <taxon>Gnathifera</taxon>
        <taxon>Rotifera</taxon>
        <taxon>Eurotatoria</taxon>
        <taxon>Bdelloidea</taxon>
        <taxon>Philodinida</taxon>
        <taxon>Philodinidae</taxon>
        <taxon>Didymodactylos</taxon>
    </lineage>
</organism>
<accession>A0A813TKT5</accession>
<dbReference type="GO" id="GO:0003924">
    <property type="term" value="F:GTPase activity"/>
    <property type="evidence" value="ECO:0007669"/>
    <property type="project" value="InterPro"/>
</dbReference>
<dbReference type="PRINTS" id="PR00449">
    <property type="entry name" value="RASTRNSFRMNG"/>
</dbReference>
<proteinExistence type="predicted"/>
<evidence type="ECO:0000256" key="1">
    <source>
        <dbReference type="ARBA" id="ARBA00022741"/>
    </source>
</evidence>